<evidence type="ECO:0000313" key="1">
    <source>
        <dbReference type="EMBL" id="BAU55823.1"/>
    </source>
</evidence>
<dbReference type="AlphaFoldDB" id="A0A110B3R1"/>
<dbReference type="PANTHER" id="PTHR34610">
    <property type="entry name" value="SSL7007 PROTEIN"/>
    <property type="match status" value="1"/>
</dbReference>
<keyword evidence="2" id="KW-1185">Reference proteome</keyword>
<dbReference type="InterPro" id="IPR029060">
    <property type="entry name" value="PIN-like_dom_sf"/>
</dbReference>
<protein>
    <submittedName>
        <fullName evidence="1">Uncharacterized protein</fullName>
    </submittedName>
</protein>
<dbReference type="RefSeq" id="WP_096354295.1">
    <property type="nucleotide sequence ID" value="NZ_AP017313.1"/>
</dbReference>
<dbReference type="InterPro" id="IPR002716">
    <property type="entry name" value="PIN_dom"/>
</dbReference>
<gene>
    <name evidence="1" type="ORF">MgSA37_04015</name>
</gene>
<dbReference type="Pfam" id="PF13470">
    <property type="entry name" value="PIN_3"/>
    <property type="match status" value="1"/>
</dbReference>
<evidence type="ECO:0000313" key="2">
    <source>
        <dbReference type="Proteomes" id="UP000218263"/>
    </source>
</evidence>
<accession>A0A110B3R1</accession>
<dbReference type="KEGG" id="mgot:MgSA37_04015"/>
<dbReference type="InterPro" id="IPR002850">
    <property type="entry name" value="PIN_toxin-like"/>
</dbReference>
<dbReference type="SMART" id="SM00670">
    <property type="entry name" value="PINc"/>
    <property type="match status" value="1"/>
</dbReference>
<dbReference type="PANTHER" id="PTHR34610:SF3">
    <property type="entry name" value="SSL7007 PROTEIN"/>
    <property type="match status" value="1"/>
</dbReference>
<proteinExistence type="predicted"/>
<dbReference type="EMBL" id="AP017313">
    <property type="protein sequence ID" value="BAU55823.1"/>
    <property type="molecule type" value="Genomic_DNA"/>
</dbReference>
<dbReference type="NCBIfam" id="TIGR00305">
    <property type="entry name" value="putative toxin-antitoxin system toxin component, PIN family"/>
    <property type="match status" value="1"/>
</dbReference>
<dbReference type="Proteomes" id="UP000218263">
    <property type="component" value="Chromosome"/>
</dbReference>
<organism evidence="1 2">
    <name type="scientific">Mucilaginibacter gotjawali</name>
    <dbReference type="NCBI Taxonomy" id="1550579"/>
    <lineage>
        <taxon>Bacteria</taxon>
        <taxon>Pseudomonadati</taxon>
        <taxon>Bacteroidota</taxon>
        <taxon>Sphingobacteriia</taxon>
        <taxon>Sphingobacteriales</taxon>
        <taxon>Sphingobacteriaceae</taxon>
        <taxon>Mucilaginibacter</taxon>
    </lineage>
</organism>
<name>A0A110B3R1_9SPHI</name>
<reference evidence="1 2" key="1">
    <citation type="submission" date="2015-12" db="EMBL/GenBank/DDBJ databases">
        <title>Genome sequence of Mucilaginibacter gotjawali.</title>
        <authorList>
            <person name="Lee J.S."/>
            <person name="Lee K.C."/>
            <person name="Kim K.K."/>
            <person name="Lee B.W."/>
        </authorList>
    </citation>
    <scope>NUCLEOTIDE SEQUENCE [LARGE SCALE GENOMIC DNA]</scope>
    <source>
        <strain evidence="1 2">SA3-7</strain>
    </source>
</reference>
<dbReference type="OrthoDB" id="9802590at2"/>
<sequence length="135" mass="15748">MRVVIDTNCLIASIPPKGNYYWLYEAFRTGKFEWLISNEILTEYIEKLTDIYSESTALVVYSILSTSPHVTFSEPFFKWELMHNDFDDNKFADMAVAGNADYLITADRHFDILKEVQFPRFNVISLDAFKKVILD</sequence>
<dbReference type="SUPFAM" id="SSF88723">
    <property type="entry name" value="PIN domain-like"/>
    <property type="match status" value="1"/>
</dbReference>